<feature type="transmembrane region" description="Helical" evidence="1">
    <location>
        <begin position="207"/>
        <end position="227"/>
    </location>
</feature>
<name>A0A7T7XKL7_9SPIR</name>
<feature type="transmembrane region" description="Helical" evidence="1">
    <location>
        <begin position="146"/>
        <end position="167"/>
    </location>
</feature>
<dbReference type="RefSeq" id="WP_215625233.1">
    <property type="nucleotide sequence ID" value="NZ_CP067089.2"/>
</dbReference>
<feature type="transmembrane region" description="Helical" evidence="1">
    <location>
        <begin position="40"/>
        <end position="60"/>
    </location>
</feature>
<evidence type="ECO:0000313" key="3">
    <source>
        <dbReference type="Proteomes" id="UP000595917"/>
    </source>
</evidence>
<evidence type="ECO:0000256" key="1">
    <source>
        <dbReference type="SAM" id="Phobius"/>
    </source>
</evidence>
<keyword evidence="1" id="KW-0472">Membrane</keyword>
<feature type="transmembrane region" description="Helical" evidence="1">
    <location>
        <begin position="81"/>
        <end position="98"/>
    </location>
</feature>
<feature type="transmembrane region" description="Helical" evidence="1">
    <location>
        <begin position="12"/>
        <end position="34"/>
    </location>
</feature>
<evidence type="ECO:0000313" key="2">
    <source>
        <dbReference type="EMBL" id="QQO07927.1"/>
    </source>
</evidence>
<feature type="transmembrane region" description="Helical" evidence="1">
    <location>
        <begin position="173"/>
        <end position="195"/>
    </location>
</feature>
<accession>A0A7T7XKL7</accession>
<dbReference type="InterPro" id="IPR011435">
    <property type="entry name" value="UmpAB"/>
</dbReference>
<keyword evidence="1" id="KW-1133">Transmembrane helix</keyword>
<gene>
    <name evidence="2" type="ORF">JFL75_13375</name>
</gene>
<dbReference type="AlphaFoldDB" id="A0A7T7XKL7"/>
<protein>
    <submittedName>
        <fullName evidence="2">DUF1538 domain-containing protein</fullName>
    </submittedName>
</protein>
<proteinExistence type="predicted"/>
<dbReference type="Pfam" id="PF07556">
    <property type="entry name" value="DUF1538"/>
    <property type="match status" value="1"/>
</dbReference>
<organism evidence="2 3">
    <name type="scientific">Breznakiella homolactica</name>
    <dbReference type="NCBI Taxonomy" id="2798577"/>
    <lineage>
        <taxon>Bacteria</taxon>
        <taxon>Pseudomonadati</taxon>
        <taxon>Spirochaetota</taxon>
        <taxon>Spirochaetia</taxon>
        <taxon>Spirochaetales</taxon>
        <taxon>Breznakiellaceae</taxon>
        <taxon>Breznakiella</taxon>
    </lineage>
</organism>
<keyword evidence="3" id="KW-1185">Reference proteome</keyword>
<keyword evidence="1" id="KW-0812">Transmembrane</keyword>
<dbReference type="KEGG" id="bhc:JFL75_13375"/>
<dbReference type="EMBL" id="CP067089">
    <property type="protein sequence ID" value="QQO07927.1"/>
    <property type="molecule type" value="Genomic_DNA"/>
</dbReference>
<feature type="transmembrane region" description="Helical" evidence="1">
    <location>
        <begin position="118"/>
        <end position="139"/>
    </location>
</feature>
<sequence length="229" mass="24251">MEKIKSTLLEVLYGVIPIVILISILQFTIARLPWDYYFDFLAGTVFLVVGLTMFLIGLEIGFIPFGESFGSSLVKSGKMRIILLFGFIIGVVVTLPEPDVQVLAAQADAYLDTVSKPALILGIALGVGLFVALALFRIFKGIEVKYILTAGYGIVFILLIFCPPEFASLAFDAGGVTTGSLTVPFIMSMGVGVASVTSKGSSSANNFGILAIASLGPVITLLAMGVLNR</sequence>
<dbReference type="Proteomes" id="UP000595917">
    <property type="component" value="Chromosome"/>
</dbReference>
<reference evidence="2" key="1">
    <citation type="submission" date="2021-01" db="EMBL/GenBank/DDBJ databases">
        <title>Description of Breznakiella homolactica.</title>
        <authorList>
            <person name="Song Y."/>
            <person name="Brune A."/>
        </authorList>
    </citation>
    <scope>NUCLEOTIDE SEQUENCE</scope>
    <source>
        <strain evidence="2">RmG30</strain>
    </source>
</reference>